<reference evidence="2 3" key="1">
    <citation type="submission" date="2016-11" db="EMBL/GenBank/DDBJ databases">
        <authorList>
            <person name="Jaros S."/>
            <person name="Januszkiewicz K."/>
            <person name="Wedrychowicz H."/>
        </authorList>
    </citation>
    <scope>NUCLEOTIDE SEQUENCE [LARGE SCALE GENOMIC DNA]</scope>
    <source>
        <strain evidence="2 3">DSM 27063</strain>
    </source>
</reference>
<organism evidence="2 3">
    <name type="scientific">Tangfeifania diversioriginum</name>
    <dbReference type="NCBI Taxonomy" id="1168035"/>
    <lineage>
        <taxon>Bacteria</taxon>
        <taxon>Pseudomonadati</taxon>
        <taxon>Bacteroidota</taxon>
        <taxon>Bacteroidia</taxon>
        <taxon>Marinilabiliales</taxon>
        <taxon>Prolixibacteraceae</taxon>
        <taxon>Tangfeifania</taxon>
    </lineage>
</organism>
<evidence type="ECO:0000313" key="2">
    <source>
        <dbReference type="EMBL" id="SHJ05539.1"/>
    </source>
</evidence>
<feature type="region of interest" description="Disordered" evidence="1">
    <location>
        <begin position="45"/>
        <end position="68"/>
    </location>
</feature>
<gene>
    <name evidence="2" type="ORF">SAMN05444280_11050</name>
</gene>
<keyword evidence="3" id="KW-1185">Reference proteome</keyword>
<dbReference type="EMBL" id="FQZE01000010">
    <property type="protein sequence ID" value="SHJ05539.1"/>
    <property type="molecule type" value="Genomic_DNA"/>
</dbReference>
<proteinExistence type="predicted"/>
<accession>A0A1M6G6J7</accession>
<dbReference type="AlphaFoldDB" id="A0A1M6G6J7"/>
<evidence type="ECO:0000256" key="1">
    <source>
        <dbReference type="SAM" id="MobiDB-lite"/>
    </source>
</evidence>
<feature type="compositionally biased region" description="Acidic residues" evidence="1">
    <location>
        <begin position="57"/>
        <end position="68"/>
    </location>
</feature>
<dbReference type="RefSeq" id="WP_073168271.1">
    <property type="nucleotide sequence ID" value="NZ_FQZE01000010.1"/>
</dbReference>
<evidence type="ECO:0000313" key="3">
    <source>
        <dbReference type="Proteomes" id="UP000184050"/>
    </source>
</evidence>
<protein>
    <submittedName>
        <fullName evidence="2">Uncharacterized protein</fullName>
    </submittedName>
</protein>
<sequence>MKRKVNKKNFNEVDNFDRKVKKKSLKREKSSKKRLSIYDEFDDEDLDDYSYSKPYDFDDDEDEEDFND</sequence>
<name>A0A1M6G6J7_9BACT</name>
<dbReference type="Proteomes" id="UP000184050">
    <property type="component" value="Unassembled WGS sequence"/>
</dbReference>